<evidence type="ECO:0008006" key="3">
    <source>
        <dbReference type="Google" id="ProtNLM"/>
    </source>
</evidence>
<dbReference type="AlphaFoldDB" id="A0A255GQ59"/>
<organism evidence="1 2">
    <name type="scientific">Enemella evansiae</name>
    <dbReference type="NCBI Taxonomy" id="2016499"/>
    <lineage>
        <taxon>Bacteria</taxon>
        <taxon>Bacillati</taxon>
        <taxon>Actinomycetota</taxon>
        <taxon>Actinomycetes</taxon>
        <taxon>Propionibacteriales</taxon>
        <taxon>Propionibacteriaceae</taxon>
        <taxon>Enemella</taxon>
    </lineage>
</organism>
<evidence type="ECO:0000313" key="2">
    <source>
        <dbReference type="Proteomes" id="UP000215896"/>
    </source>
</evidence>
<proteinExistence type="predicted"/>
<dbReference type="InterPro" id="IPR020311">
    <property type="entry name" value="Uncharacterised_Rv0898c"/>
</dbReference>
<sequence length="81" mass="9257">MTDSSIHAHIDDLIAEEKTLRERLAKGEISVEEENARLSTVEADLDRCWDLLRQRDALREFGKNPDEAQVRSAKTVEGYQS</sequence>
<dbReference type="RefSeq" id="WP_094360037.1">
    <property type="nucleotide sequence ID" value="NZ_NMVK01000026.1"/>
</dbReference>
<keyword evidence="2" id="KW-1185">Reference proteome</keyword>
<accession>A0A255GQ59</accession>
<dbReference type="Pfam" id="PF10944">
    <property type="entry name" value="DUF2630"/>
    <property type="match status" value="1"/>
</dbReference>
<gene>
    <name evidence="1" type="ORF">CGZ94_03140</name>
</gene>
<name>A0A255GQ59_9ACTN</name>
<dbReference type="Proteomes" id="UP000215896">
    <property type="component" value="Unassembled WGS sequence"/>
</dbReference>
<reference evidence="1 2" key="1">
    <citation type="submission" date="2017-07" db="EMBL/GenBank/DDBJ databases">
        <title>Draft whole genome sequences of clinical Proprionibacteriaceae strains.</title>
        <authorList>
            <person name="Bernier A.-M."/>
            <person name="Bernard K."/>
            <person name="Domingo M.-C."/>
        </authorList>
    </citation>
    <scope>NUCLEOTIDE SEQUENCE [LARGE SCALE GENOMIC DNA]</scope>
    <source>
        <strain evidence="1 2">NML 030167</strain>
    </source>
</reference>
<dbReference type="EMBL" id="NMVO01000001">
    <property type="protein sequence ID" value="OYO17970.1"/>
    <property type="molecule type" value="Genomic_DNA"/>
</dbReference>
<protein>
    <recommendedName>
        <fullName evidence="3">DUF2630 family protein</fullName>
    </recommendedName>
</protein>
<evidence type="ECO:0000313" key="1">
    <source>
        <dbReference type="EMBL" id="OYO17970.1"/>
    </source>
</evidence>
<comment type="caution">
    <text evidence="1">The sequence shown here is derived from an EMBL/GenBank/DDBJ whole genome shotgun (WGS) entry which is preliminary data.</text>
</comment>
<dbReference type="OrthoDB" id="7376174at2"/>